<protein>
    <submittedName>
        <fullName evidence="2">Uncharacterized protein</fullName>
    </submittedName>
</protein>
<evidence type="ECO:0000256" key="1">
    <source>
        <dbReference type="SAM" id="MobiDB-lite"/>
    </source>
</evidence>
<organism evidence="2">
    <name type="scientific">Zea mays</name>
    <name type="common">Maize</name>
    <dbReference type="NCBI Taxonomy" id="4577"/>
    <lineage>
        <taxon>Eukaryota</taxon>
        <taxon>Viridiplantae</taxon>
        <taxon>Streptophyta</taxon>
        <taxon>Embryophyta</taxon>
        <taxon>Tracheophyta</taxon>
        <taxon>Spermatophyta</taxon>
        <taxon>Magnoliopsida</taxon>
        <taxon>Liliopsida</taxon>
        <taxon>Poales</taxon>
        <taxon>Poaceae</taxon>
        <taxon>PACMAD clade</taxon>
        <taxon>Panicoideae</taxon>
        <taxon>Andropogonodae</taxon>
        <taxon>Andropogoneae</taxon>
        <taxon>Tripsacinae</taxon>
        <taxon>Zea</taxon>
    </lineage>
</organism>
<name>C0P3Y0_MAIZE</name>
<sequence length="196" mass="20592">MASAAASAAAALARHVLLPPRYHASPPSAARRARAAPALTSASPRCVLRRVGRTPRYGTTGKKRTRRFGAPRAGMDMDLASGAVEVINDLGFDTLTFLGVTVLVVPAFRVVKASPVKFSASSAPASCSTSSASSGTSPTLSCSPSGESFSCCLRWGWSSPSLASRLLRGTPLGWACLRFFCQPLLSRRSSFLLMMP</sequence>
<proteinExistence type="evidence at transcript level"/>
<dbReference type="AlphaFoldDB" id="C0P3Y0"/>
<accession>C0P3Y0</accession>
<dbReference type="ExpressionAtlas" id="C0P3Y0">
    <property type="expression patterns" value="baseline and differential"/>
</dbReference>
<reference evidence="2" key="1">
    <citation type="journal article" date="2009" name="PLoS Genet.">
        <title>Sequencing, mapping, and analysis of 27,455 maize full-length cDNAs.</title>
        <authorList>
            <person name="Soderlund C."/>
            <person name="Descour A."/>
            <person name="Kudrna D."/>
            <person name="Bomhoff M."/>
            <person name="Boyd L."/>
            <person name="Currie J."/>
            <person name="Angelova A."/>
            <person name="Collura K."/>
            <person name="Wissotski M."/>
            <person name="Ashley E."/>
            <person name="Morrow D."/>
            <person name="Fernandes J."/>
            <person name="Walbot V."/>
            <person name="Yu Y."/>
        </authorList>
    </citation>
    <scope>NUCLEOTIDE SEQUENCE</scope>
    <source>
        <strain evidence="2">B73</strain>
    </source>
</reference>
<evidence type="ECO:0000313" key="2">
    <source>
        <dbReference type="EMBL" id="ACN27696.1"/>
    </source>
</evidence>
<dbReference type="EMBL" id="BT062999">
    <property type="protein sequence ID" value="ACN27696.1"/>
    <property type="molecule type" value="mRNA"/>
</dbReference>
<feature type="region of interest" description="Disordered" evidence="1">
    <location>
        <begin position="120"/>
        <end position="142"/>
    </location>
</feature>